<protein>
    <submittedName>
        <fullName evidence="2">NDP-sugar synthase</fullName>
    </submittedName>
</protein>
<sequence length="308" mass="32577">MKAVIYWDRRGHSLAPLTDRLPPCLLPVAGRPLIEHTLDLLVDAGVRQVALASWTDHDCLVDALGTGERWGLVLDHLSLLDNAGAVNDWLGDADEALVLRGDALISPVVSAFLTVAARVPGSLVHGTLQGRPALALARRPADGQWRFPEEPFGGRGRPTPMGRSVGLEWGAVSLVETLADFHAVNLSVVRDEFPGHTPFGRAVGANLLAGAGSQVASGVQAIGQAHMATDSTLHRGVTLAGAVSVGKRVIVDRDTRVTDSVILSDTYIGSSLSVDNAIVWGQTLIRVDTQTVLRITDGFILADLGPRA</sequence>
<organism evidence="2 3">
    <name type="scientific">Azospirillum argentinense</name>
    <dbReference type="NCBI Taxonomy" id="2970906"/>
    <lineage>
        <taxon>Bacteria</taxon>
        <taxon>Pseudomonadati</taxon>
        <taxon>Pseudomonadota</taxon>
        <taxon>Alphaproteobacteria</taxon>
        <taxon>Rhodospirillales</taxon>
        <taxon>Azospirillaceae</taxon>
        <taxon>Azospirillum</taxon>
    </lineage>
</organism>
<dbReference type="Proteomes" id="UP000298595">
    <property type="component" value="Plasmid p1"/>
</dbReference>
<dbReference type="EMBL" id="CP032322">
    <property type="protein sequence ID" value="QCN97410.1"/>
    <property type="molecule type" value="Genomic_DNA"/>
</dbReference>
<dbReference type="RefSeq" id="WP_137116702.1">
    <property type="nucleotide sequence ID" value="NZ_CP032322.1"/>
</dbReference>
<dbReference type="InterPro" id="IPR029044">
    <property type="entry name" value="Nucleotide-diphossugar_trans"/>
</dbReference>
<keyword evidence="2" id="KW-0614">Plasmid</keyword>
<dbReference type="Pfam" id="PF00483">
    <property type="entry name" value="NTP_transferase"/>
    <property type="match status" value="1"/>
</dbReference>
<dbReference type="KEGG" id="aare:D3093_19405"/>
<dbReference type="SUPFAM" id="SSF53448">
    <property type="entry name" value="Nucleotide-diphospho-sugar transferases"/>
    <property type="match status" value="1"/>
</dbReference>
<name>A0A4D8PJM2_9PROT</name>
<dbReference type="InterPro" id="IPR050486">
    <property type="entry name" value="Mannose-1P_guanyltransferase"/>
</dbReference>
<dbReference type="InterPro" id="IPR005835">
    <property type="entry name" value="NTP_transferase_dom"/>
</dbReference>
<gene>
    <name evidence="2" type="ORF">D3093_19405</name>
</gene>
<accession>A0A4D8PJM2</accession>
<dbReference type="Gene3D" id="2.160.10.10">
    <property type="entry name" value="Hexapeptide repeat proteins"/>
    <property type="match status" value="1"/>
</dbReference>
<reference evidence="2 3" key="1">
    <citation type="submission" date="2018-09" db="EMBL/GenBank/DDBJ databases">
        <title>Whole genome based analysis of evolution and adaptive divergence in Indian and Brazilian strains of Azospirillum brasilense.</title>
        <authorList>
            <person name="Singh C."/>
            <person name="Tripathi A.K."/>
        </authorList>
    </citation>
    <scope>NUCLEOTIDE SEQUENCE [LARGE SCALE GENOMIC DNA]</scope>
    <source>
        <strain evidence="2 3">MTCC4035</strain>
        <plasmid evidence="2 3">p1</plasmid>
    </source>
</reference>
<geneLocation type="plasmid" evidence="2 3">
    <name>p1</name>
</geneLocation>
<dbReference type="PANTHER" id="PTHR22572">
    <property type="entry name" value="SUGAR-1-PHOSPHATE GUANYL TRANSFERASE"/>
    <property type="match status" value="1"/>
</dbReference>
<evidence type="ECO:0000313" key="3">
    <source>
        <dbReference type="Proteomes" id="UP000298595"/>
    </source>
</evidence>
<evidence type="ECO:0000259" key="1">
    <source>
        <dbReference type="Pfam" id="PF00483"/>
    </source>
</evidence>
<dbReference type="AlphaFoldDB" id="A0A4D8PJM2"/>
<feature type="domain" description="Nucleotidyl transferase" evidence="1">
    <location>
        <begin position="10"/>
        <end position="116"/>
    </location>
</feature>
<proteinExistence type="predicted"/>
<dbReference type="Gene3D" id="3.90.550.10">
    <property type="entry name" value="Spore Coat Polysaccharide Biosynthesis Protein SpsA, Chain A"/>
    <property type="match status" value="1"/>
</dbReference>
<evidence type="ECO:0000313" key="2">
    <source>
        <dbReference type="EMBL" id="QCN97410.1"/>
    </source>
</evidence>